<dbReference type="PANTHER" id="PTHR30461">
    <property type="entry name" value="DNA-INVERTASE FROM LAMBDOID PROPHAGE"/>
    <property type="match status" value="1"/>
</dbReference>
<keyword evidence="2" id="KW-0229">DNA integration</keyword>
<evidence type="ECO:0000256" key="4">
    <source>
        <dbReference type="ARBA" id="ARBA00023125"/>
    </source>
</evidence>
<dbReference type="SMART" id="SM00857">
    <property type="entry name" value="Resolvase"/>
    <property type="match status" value="1"/>
</dbReference>
<comment type="caution">
    <text evidence="9">The sequence shown here is derived from an EMBL/GenBank/DDBJ whole genome shotgun (WGS) entry which is preliminary data.</text>
</comment>
<accession>A0A7W9WDT9</accession>
<evidence type="ECO:0000256" key="5">
    <source>
        <dbReference type="ARBA" id="ARBA00023172"/>
    </source>
</evidence>
<evidence type="ECO:0000256" key="6">
    <source>
        <dbReference type="PIRSR" id="PIRSR606118-50"/>
    </source>
</evidence>
<dbReference type="Pfam" id="PF00239">
    <property type="entry name" value="Resolvase"/>
    <property type="match status" value="1"/>
</dbReference>
<dbReference type="InterPro" id="IPR036162">
    <property type="entry name" value="Resolvase-like_N_sf"/>
</dbReference>
<dbReference type="Gene3D" id="3.40.50.1390">
    <property type="entry name" value="Resolvase, N-terminal catalytic domain"/>
    <property type="match status" value="1"/>
</dbReference>
<dbReference type="Gene3D" id="1.10.10.60">
    <property type="entry name" value="Homeodomain-like"/>
    <property type="match status" value="1"/>
</dbReference>
<dbReference type="FunFam" id="3.40.50.1390:FF:000001">
    <property type="entry name" value="DNA recombinase"/>
    <property type="match status" value="1"/>
</dbReference>
<organism evidence="9 10">
    <name type="scientific">Hymenobacter luteus</name>
    <dbReference type="NCBI Taxonomy" id="1411122"/>
    <lineage>
        <taxon>Bacteria</taxon>
        <taxon>Pseudomonadati</taxon>
        <taxon>Bacteroidota</taxon>
        <taxon>Cytophagia</taxon>
        <taxon>Cytophagales</taxon>
        <taxon>Hymenobacteraceae</taxon>
        <taxon>Hymenobacter</taxon>
    </lineage>
</organism>
<evidence type="ECO:0000256" key="1">
    <source>
        <dbReference type="ARBA" id="ARBA00009913"/>
    </source>
</evidence>
<dbReference type="PROSITE" id="PS00398">
    <property type="entry name" value="RECOMBINASES_2"/>
    <property type="match status" value="1"/>
</dbReference>
<dbReference type="InterPro" id="IPR006119">
    <property type="entry name" value="Resolv_N"/>
</dbReference>
<dbReference type="CDD" id="cd00569">
    <property type="entry name" value="HTH_Hin_like"/>
    <property type="match status" value="1"/>
</dbReference>
<keyword evidence="5" id="KW-0233">DNA recombination</keyword>
<sequence length="203" mass="22224">MIFGYARVSTPDQQLHLQTDALQAYGCTEVAQEKVSSVKERPALQHLLTRLRAGDTLVVWKLDRLGRSLKDLVTLVSGFQQQGIHFVSLQDHLDTTTAQGRLMFNLFASLAEFERDLIRERTKAGLTAARARGRQGGRPKGLSKEALSKAQAAKTLYLQQDKTVAEIGQLLGVGRATIYRYLAHLQVATGNIAGTEAATSSTC</sequence>
<evidence type="ECO:0000256" key="2">
    <source>
        <dbReference type="ARBA" id="ARBA00022908"/>
    </source>
</evidence>
<evidence type="ECO:0000259" key="8">
    <source>
        <dbReference type="PROSITE" id="PS51736"/>
    </source>
</evidence>
<proteinExistence type="inferred from homology"/>
<evidence type="ECO:0000256" key="3">
    <source>
        <dbReference type="ARBA" id="ARBA00023100"/>
    </source>
</evidence>
<dbReference type="AlphaFoldDB" id="A0A7W9WDT9"/>
<evidence type="ECO:0000256" key="7">
    <source>
        <dbReference type="PROSITE-ProRule" id="PRU10137"/>
    </source>
</evidence>
<dbReference type="EMBL" id="JACHGG010000014">
    <property type="protein sequence ID" value="MBB6061478.1"/>
    <property type="molecule type" value="Genomic_DNA"/>
</dbReference>
<keyword evidence="10" id="KW-1185">Reference proteome</keyword>
<evidence type="ECO:0000313" key="10">
    <source>
        <dbReference type="Proteomes" id="UP000532746"/>
    </source>
</evidence>
<feature type="domain" description="Resolvase/invertase-type recombinase catalytic" evidence="8">
    <location>
        <begin position="1"/>
        <end position="133"/>
    </location>
</feature>
<dbReference type="Proteomes" id="UP000532746">
    <property type="component" value="Unassembled WGS sequence"/>
</dbReference>
<dbReference type="PROSITE" id="PS51736">
    <property type="entry name" value="RECOMBINASES_3"/>
    <property type="match status" value="1"/>
</dbReference>
<reference evidence="9 10" key="1">
    <citation type="submission" date="2020-08" db="EMBL/GenBank/DDBJ databases">
        <title>Genomic Encyclopedia of Type Strains, Phase IV (KMG-IV): sequencing the most valuable type-strain genomes for metagenomic binning, comparative biology and taxonomic classification.</title>
        <authorList>
            <person name="Goeker M."/>
        </authorList>
    </citation>
    <scope>NUCLEOTIDE SEQUENCE [LARGE SCALE GENOMIC DNA]</scope>
    <source>
        <strain evidence="9 10">DSM 26718</strain>
    </source>
</reference>
<dbReference type="PANTHER" id="PTHR30461:SF2">
    <property type="entry name" value="SERINE RECOMBINASE PINE-RELATED"/>
    <property type="match status" value="1"/>
</dbReference>
<name>A0A7W9WDT9_9BACT</name>
<keyword evidence="4" id="KW-0238">DNA-binding</keyword>
<comment type="similarity">
    <text evidence="1">Belongs to the site-specific recombinase resolvase family.</text>
</comment>
<dbReference type="GO" id="GO:0003677">
    <property type="term" value="F:DNA binding"/>
    <property type="evidence" value="ECO:0007669"/>
    <property type="project" value="UniProtKB-KW"/>
</dbReference>
<dbReference type="PROSITE" id="PS00397">
    <property type="entry name" value="RECOMBINASES_1"/>
    <property type="match status" value="1"/>
</dbReference>
<gene>
    <name evidence="9" type="ORF">HNQ93_004359</name>
</gene>
<dbReference type="Pfam" id="PF02796">
    <property type="entry name" value="HTH_7"/>
    <property type="match status" value="1"/>
</dbReference>
<keyword evidence="3" id="KW-0230">DNA invertase</keyword>
<dbReference type="GO" id="GO:0015074">
    <property type="term" value="P:DNA integration"/>
    <property type="evidence" value="ECO:0007669"/>
    <property type="project" value="UniProtKB-KW"/>
</dbReference>
<dbReference type="GO" id="GO:0000150">
    <property type="term" value="F:DNA strand exchange activity"/>
    <property type="evidence" value="ECO:0007669"/>
    <property type="project" value="UniProtKB-KW"/>
</dbReference>
<dbReference type="InterPro" id="IPR050639">
    <property type="entry name" value="SSR_resolvase"/>
</dbReference>
<evidence type="ECO:0000313" key="9">
    <source>
        <dbReference type="EMBL" id="MBB6061478.1"/>
    </source>
</evidence>
<protein>
    <submittedName>
        <fullName evidence="9">DNA invertase Pin-like site-specific DNA recombinase</fullName>
    </submittedName>
</protein>
<dbReference type="InterPro" id="IPR006118">
    <property type="entry name" value="Recombinase_CS"/>
</dbReference>
<dbReference type="RefSeq" id="WP_183405548.1">
    <property type="nucleotide sequence ID" value="NZ_JACHGG010000014.1"/>
</dbReference>
<feature type="active site" description="O-(5'-phospho-DNA)-serine intermediate" evidence="6 7">
    <location>
        <position position="9"/>
    </location>
</feature>
<dbReference type="InterPro" id="IPR006120">
    <property type="entry name" value="Resolvase_HTH_dom"/>
</dbReference>
<dbReference type="CDD" id="cd03768">
    <property type="entry name" value="SR_ResInv"/>
    <property type="match status" value="1"/>
</dbReference>
<dbReference type="SUPFAM" id="SSF53041">
    <property type="entry name" value="Resolvase-like"/>
    <property type="match status" value="1"/>
</dbReference>